<keyword evidence="1" id="KW-0812">Transmembrane</keyword>
<evidence type="ECO:0000256" key="1">
    <source>
        <dbReference type="SAM" id="Phobius"/>
    </source>
</evidence>
<keyword evidence="3" id="KW-1185">Reference proteome</keyword>
<dbReference type="InterPro" id="IPR032314">
    <property type="entry name" value="DUF4845"/>
</dbReference>
<dbReference type="Pfam" id="PF16137">
    <property type="entry name" value="DUF4845"/>
    <property type="match status" value="1"/>
</dbReference>
<reference evidence="2 3" key="1">
    <citation type="submission" date="2019-03" db="EMBL/GenBank/DDBJ databases">
        <title>Genomic Encyclopedia of Type Strains, Phase IV (KMG-IV): sequencing the most valuable type-strain genomes for metagenomic binning, comparative biology and taxonomic classification.</title>
        <authorList>
            <person name="Goeker M."/>
        </authorList>
    </citation>
    <scope>NUCLEOTIDE SEQUENCE [LARGE SCALE GENOMIC DNA]</scope>
    <source>
        <strain evidence="2 3">DSM 26377</strain>
    </source>
</reference>
<comment type="caution">
    <text evidence="2">The sequence shown here is derived from an EMBL/GenBank/DDBJ whole genome shotgun (WGS) entry which is preliminary data.</text>
</comment>
<dbReference type="RefSeq" id="WP_133883446.1">
    <property type="nucleotide sequence ID" value="NZ_MWIN01000013.1"/>
</dbReference>
<evidence type="ECO:0000313" key="2">
    <source>
        <dbReference type="EMBL" id="TDU25866.1"/>
    </source>
</evidence>
<keyword evidence="1" id="KW-0472">Membrane</keyword>
<protein>
    <submittedName>
        <fullName evidence="2">Uncharacterized protein DUF4845</fullName>
    </submittedName>
</protein>
<name>A0A4V3F4N4_9GAMM</name>
<dbReference type="Proteomes" id="UP000295341">
    <property type="component" value="Unassembled WGS sequence"/>
</dbReference>
<dbReference type="EMBL" id="SOBT01000011">
    <property type="protein sequence ID" value="TDU25866.1"/>
    <property type="molecule type" value="Genomic_DNA"/>
</dbReference>
<organism evidence="2 3">
    <name type="scientific">Panacagrimonas perspica</name>
    <dbReference type="NCBI Taxonomy" id="381431"/>
    <lineage>
        <taxon>Bacteria</taxon>
        <taxon>Pseudomonadati</taxon>
        <taxon>Pseudomonadota</taxon>
        <taxon>Gammaproteobacteria</taxon>
        <taxon>Nevskiales</taxon>
        <taxon>Nevskiaceae</taxon>
        <taxon>Panacagrimonas</taxon>
    </lineage>
</organism>
<feature type="transmembrane region" description="Helical" evidence="1">
    <location>
        <begin position="12"/>
        <end position="38"/>
    </location>
</feature>
<gene>
    <name evidence="2" type="ORF">DFR24_4311</name>
</gene>
<dbReference type="AlphaFoldDB" id="A0A4V3F4N4"/>
<dbReference type="OrthoDB" id="6078083at2"/>
<evidence type="ECO:0000313" key="3">
    <source>
        <dbReference type="Proteomes" id="UP000295341"/>
    </source>
</evidence>
<sequence length="131" mass="15026">MFKSLKRQRGMGWFGLTFLFGTIAFFAIIVIKVGPLYLNQGNVIKVVKGVADSPDYANASPQEIRTTLERRWDIDYINQIDDKDVKIKRSANGRMLSYDYEARVNLFYNVFVVIHFKDDFVMKQGSGDADS</sequence>
<proteinExistence type="predicted"/>
<accession>A0A4V3F4N4</accession>
<keyword evidence="1" id="KW-1133">Transmembrane helix</keyword>